<dbReference type="OrthoDB" id="917739at2759"/>
<keyword evidence="3" id="KW-1185">Reference proteome</keyword>
<name>A0A8S0PFG2_OLEEU</name>
<dbReference type="Proteomes" id="UP000594638">
    <property type="component" value="Unassembled WGS sequence"/>
</dbReference>
<dbReference type="PANTHER" id="PTHR37614">
    <property type="entry name" value="OS02G0121400 PROTEIN"/>
    <property type="match status" value="1"/>
</dbReference>
<sequence length="174" mass="20078">MEQSTSNTSRNPLSAFFMEDEIEVSQILLDLHKLIDVSEPPKRGCKRKRTSNGEGQSTSHEAASSSPKSVMNIEQKRPKIIWRFTKLPICFSSSESDENNCSNKRTKTEYKFEIITTQEGYKCPDLNIPSEDTFREDDINKVVADRRAKCAEARRIRRELIHAKLMRKFAIRHA</sequence>
<accession>A0A8S0PFG2</accession>
<dbReference type="PANTHER" id="PTHR37614:SF2">
    <property type="entry name" value="OS02G0121400 PROTEIN"/>
    <property type="match status" value="1"/>
</dbReference>
<comment type="caution">
    <text evidence="2">The sequence shown here is derived from an EMBL/GenBank/DDBJ whole genome shotgun (WGS) entry which is preliminary data.</text>
</comment>
<evidence type="ECO:0000256" key="1">
    <source>
        <dbReference type="SAM" id="MobiDB-lite"/>
    </source>
</evidence>
<reference evidence="2 3" key="1">
    <citation type="submission" date="2019-12" db="EMBL/GenBank/DDBJ databases">
        <authorList>
            <person name="Alioto T."/>
            <person name="Alioto T."/>
            <person name="Gomez Garrido J."/>
        </authorList>
    </citation>
    <scope>NUCLEOTIDE SEQUENCE [LARGE SCALE GENOMIC DNA]</scope>
</reference>
<gene>
    <name evidence="2" type="ORF">OLEA9_A116851</name>
</gene>
<dbReference type="Gramene" id="OE9A116851T1">
    <property type="protein sequence ID" value="OE9A116851C1"/>
    <property type="gene ID" value="OE9A116851"/>
</dbReference>
<dbReference type="AlphaFoldDB" id="A0A8S0PFG2"/>
<proteinExistence type="predicted"/>
<evidence type="ECO:0000313" key="3">
    <source>
        <dbReference type="Proteomes" id="UP000594638"/>
    </source>
</evidence>
<feature type="compositionally biased region" description="Polar residues" evidence="1">
    <location>
        <begin position="52"/>
        <end position="69"/>
    </location>
</feature>
<feature type="region of interest" description="Disordered" evidence="1">
    <location>
        <begin position="40"/>
        <end position="70"/>
    </location>
</feature>
<organism evidence="2 3">
    <name type="scientific">Olea europaea subsp. europaea</name>
    <dbReference type="NCBI Taxonomy" id="158383"/>
    <lineage>
        <taxon>Eukaryota</taxon>
        <taxon>Viridiplantae</taxon>
        <taxon>Streptophyta</taxon>
        <taxon>Embryophyta</taxon>
        <taxon>Tracheophyta</taxon>
        <taxon>Spermatophyta</taxon>
        <taxon>Magnoliopsida</taxon>
        <taxon>eudicotyledons</taxon>
        <taxon>Gunneridae</taxon>
        <taxon>Pentapetalae</taxon>
        <taxon>asterids</taxon>
        <taxon>lamiids</taxon>
        <taxon>Lamiales</taxon>
        <taxon>Oleaceae</taxon>
        <taxon>Oleeae</taxon>
        <taxon>Olea</taxon>
    </lineage>
</organism>
<dbReference type="EMBL" id="CACTIH010000043">
    <property type="protein sequence ID" value="CAA2939444.1"/>
    <property type="molecule type" value="Genomic_DNA"/>
</dbReference>
<evidence type="ECO:0000313" key="2">
    <source>
        <dbReference type="EMBL" id="CAA2939444.1"/>
    </source>
</evidence>
<protein>
    <submittedName>
        <fullName evidence="2">Uncharacterized protein LOC111374471</fullName>
    </submittedName>
</protein>